<feature type="domain" description="CMP/dCMP-type deaminase" evidence="19">
    <location>
        <begin position="4"/>
        <end position="126"/>
    </location>
</feature>
<keyword evidence="12" id="KW-0511">Multifunctional enzyme</keyword>
<evidence type="ECO:0000256" key="4">
    <source>
        <dbReference type="ARBA" id="ARBA00005259"/>
    </source>
</evidence>
<dbReference type="FunFam" id="3.40.140.10:FF:000025">
    <property type="entry name" value="Riboflavin biosynthesis protein RibD"/>
    <property type="match status" value="1"/>
</dbReference>
<dbReference type="InterPro" id="IPR016192">
    <property type="entry name" value="APOBEC/CMP_deaminase_Zn-bd"/>
</dbReference>
<evidence type="ECO:0000256" key="3">
    <source>
        <dbReference type="ARBA" id="ARBA00004910"/>
    </source>
</evidence>
<dbReference type="NCBIfam" id="TIGR00326">
    <property type="entry name" value="eubact_ribD"/>
    <property type="match status" value="1"/>
</dbReference>
<feature type="binding site" evidence="17">
    <location>
        <position position="203"/>
    </location>
    <ligand>
        <name>substrate</name>
    </ligand>
</feature>
<dbReference type="PANTHER" id="PTHR38011:SF7">
    <property type="entry name" value="2,5-DIAMINO-6-RIBOSYLAMINO-4(3H)-PYRIMIDINONE 5'-PHOSPHATE REDUCTASE"/>
    <property type="match status" value="1"/>
</dbReference>
<evidence type="ECO:0000313" key="21">
    <source>
        <dbReference type="Proteomes" id="UP000547209"/>
    </source>
</evidence>
<evidence type="ECO:0000256" key="10">
    <source>
        <dbReference type="ARBA" id="ARBA00022857"/>
    </source>
</evidence>
<feature type="binding site" evidence="17">
    <location>
        <position position="157"/>
    </location>
    <ligand>
        <name>NADP(+)</name>
        <dbReference type="ChEBI" id="CHEBI:58349"/>
    </ligand>
</feature>
<evidence type="ECO:0000256" key="15">
    <source>
        <dbReference type="PIRNR" id="PIRNR006769"/>
    </source>
</evidence>
<feature type="binding site" evidence="17">
    <location>
        <position position="173"/>
    </location>
    <ligand>
        <name>NADP(+)</name>
        <dbReference type="ChEBI" id="CHEBI:58349"/>
    </ligand>
</feature>
<keyword evidence="11 15" id="KW-0560">Oxidoreductase</keyword>
<evidence type="ECO:0000256" key="9">
    <source>
        <dbReference type="ARBA" id="ARBA00022833"/>
    </source>
</evidence>
<evidence type="ECO:0000313" key="20">
    <source>
        <dbReference type="EMBL" id="MBB6674199.1"/>
    </source>
</evidence>
<dbReference type="InterPro" id="IPR050765">
    <property type="entry name" value="Riboflavin_Biosynth_HTPR"/>
</dbReference>
<comment type="similarity">
    <text evidence="5 15">In the C-terminal section; belongs to the HTP reductase family.</text>
</comment>
<feature type="active site" description="Proton donor" evidence="16">
    <location>
        <position position="55"/>
    </location>
</feature>
<comment type="pathway">
    <text evidence="2 15">Cofactor biosynthesis; riboflavin biosynthesis; 5-amino-6-(D-ribitylamino)uracil from GTP: step 2/4.</text>
</comment>
<evidence type="ECO:0000256" key="6">
    <source>
        <dbReference type="ARBA" id="ARBA00022619"/>
    </source>
</evidence>
<evidence type="ECO:0000256" key="11">
    <source>
        <dbReference type="ARBA" id="ARBA00023002"/>
    </source>
</evidence>
<keyword evidence="8 15" id="KW-0378">Hydrolase</keyword>
<dbReference type="InterPro" id="IPR011549">
    <property type="entry name" value="RibD_C"/>
</dbReference>
<feature type="binding site" evidence="17">
    <location>
        <position position="171"/>
    </location>
    <ligand>
        <name>substrate</name>
    </ligand>
</feature>
<dbReference type="Proteomes" id="UP000547209">
    <property type="component" value="Unassembled WGS sequence"/>
</dbReference>
<comment type="cofactor">
    <cofactor evidence="15 18">
        <name>Zn(2+)</name>
        <dbReference type="ChEBI" id="CHEBI:29105"/>
    </cofactor>
    <text evidence="15 18">Binds 1 zinc ion.</text>
</comment>
<feature type="binding site" evidence="17">
    <location>
        <position position="294"/>
    </location>
    <ligand>
        <name>substrate</name>
    </ligand>
</feature>
<evidence type="ECO:0000256" key="17">
    <source>
        <dbReference type="PIRSR" id="PIRSR006769-2"/>
    </source>
</evidence>
<dbReference type="NCBIfam" id="TIGR00227">
    <property type="entry name" value="ribD_Cterm"/>
    <property type="match status" value="1"/>
</dbReference>
<evidence type="ECO:0000256" key="14">
    <source>
        <dbReference type="ARBA" id="ARBA00049886"/>
    </source>
</evidence>
<dbReference type="PANTHER" id="PTHR38011">
    <property type="entry name" value="DIHYDROFOLATE REDUCTASE FAMILY PROTEIN (AFU_ORTHOLOGUE AFUA_8G06820)"/>
    <property type="match status" value="1"/>
</dbReference>
<keyword evidence="10 15" id="KW-0521">NADP</keyword>
<dbReference type="InterPro" id="IPR024072">
    <property type="entry name" value="DHFR-like_dom_sf"/>
</dbReference>
<dbReference type="RefSeq" id="WP_185672053.1">
    <property type="nucleotide sequence ID" value="NZ_JACJVP010000044.1"/>
</dbReference>
<dbReference type="PIRSF" id="PIRSF006769">
    <property type="entry name" value="RibD"/>
    <property type="match status" value="1"/>
</dbReference>
<accession>A0A7X0VIZ6</accession>
<feature type="binding site" evidence="17">
    <location>
        <position position="187"/>
    </location>
    <ligand>
        <name>substrate</name>
    </ligand>
</feature>
<feature type="binding site" evidence="18">
    <location>
        <position position="87"/>
    </location>
    <ligand>
        <name>Zn(2+)</name>
        <dbReference type="ChEBI" id="CHEBI:29105"/>
        <note>catalytic</note>
    </ligand>
</feature>
<dbReference type="SUPFAM" id="SSF53927">
    <property type="entry name" value="Cytidine deaminase-like"/>
    <property type="match status" value="1"/>
</dbReference>
<feature type="binding site" evidence="17">
    <location>
        <position position="199"/>
    </location>
    <ligand>
        <name>NADP(+)</name>
        <dbReference type="ChEBI" id="CHEBI:58349"/>
    </ligand>
</feature>
<dbReference type="Pfam" id="PF00383">
    <property type="entry name" value="dCMP_cyt_deam_1"/>
    <property type="match status" value="1"/>
</dbReference>
<dbReference type="GO" id="GO:0008835">
    <property type="term" value="F:diaminohydroxyphosphoribosylaminopyrimidine deaminase activity"/>
    <property type="evidence" value="ECO:0007669"/>
    <property type="project" value="UniProtKB-EC"/>
</dbReference>
<dbReference type="EC" id="3.5.4.26" evidence="15"/>
<evidence type="ECO:0000256" key="2">
    <source>
        <dbReference type="ARBA" id="ARBA00004882"/>
    </source>
</evidence>
<dbReference type="Gene3D" id="3.40.140.10">
    <property type="entry name" value="Cytidine Deaminase, domain 2"/>
    <property type="match status" value="1"/>
</dbReference>
<keyword evidence="9 15" id="KW-0862">Zinc</keyword>
<dbReference type="PROSITE" id="PS51747">
    <property type="entry name" value="CYT_DCMP_DEAMINASES_2"/>
    <property type="match status" value="1"/>
</dbReference>
<evidence type="ECO:0000256" key="16">
    <source>
        <dbReference type="PIRSR" id="PIRSR006769-1"/>
    </source>
</evidence>
<evidence type="ECO:0000256" key="13">
    <source>
        <dbReference type="ARBA" id="ARBA00049861"/>
    </source>
</evidence>
<proteinExistence type="inferred from homology"/>
<feature type="binding site" evidence="18">
    <location>
        <position position="53"/>
    </location>
    <ligand>
        <name>Zn(2+)</name>
        <dbReference type="ChEBI" id="CHEBI:29105"/>
        <note>catalytic</note>
    </ligand>
</feature>
<dbReference type="AlphaFoldDB" id="A0A7X0VIZ6"/>
<dbReference type="GO" id="GO:0008703">
    <property type="term" value="F:5-amino-6-(5-phosphoribosylamino)uracil reductase activity"/>
    <property type="evidence" value="ECO:0007669"/>
    <property type="project" value="UniProtKB-EC"/>
</dbReference>
<evidence type="ECO:0000256" key="18">
    <source>
        <dbReference type="PIRSR" id="PIRSR006769-3"/>
    </source>
</evidence>
<comment type="catalytic activity">
    <reaction evidence="13 15">
        <text>5-amino-6-(5-phospho-D-ribitylamino)uracil + NADP(+) = 5-amino-6-(5-phospho-D-ribosylamino)uracil + NADPH + H(+)</text>
        <dbReference type="Rhea" id="RHEA:17845"/>
        <dbReference type="ChEBI" id="CHEBI:15378"/>
        <dbReference type="ChEBI" id="CHEBI:57783"/>
        <dbReference type="ChEBI" id="CHEBI:58349"/>
        <dbReference type="ChEBI" id="CHEBI:58421"/>
        <dbReference type="ChEBI" id="CHEBI:58453"/>
        <dbReference type="EC" id="1.1.1.193"/>
    </reaction>
</comment>
<evidence type="ECO:0000256" key="5">
    <source>
        <dbReference type="ARBA" id="ARBA00007417"/>
    </source>
</evidence>
<dbReference type="CDD" id="cd01284">
    <property type="entry name" value="Riboflavin_deaminase-reductase"/>
    <property type="match status" value="1"/>
</dbReference>
<evidence type="ECO:0000256" key="12">
    <source>
        <dbReference type="ARBA" id="ARBA00023268"/>
    </source>
</evidence>
<keyword evidence="7 15" id="KW-0479">Metal-binding</keyword>
<gene>
    <name evidence="20" type="primary">ribD</name>
    <name evidence="20" type="ORF">H7C19_26300</name>
</gene>
<comment type="pathway">
    <text evidence="3 15">Cofactor biosynthesis; riboflavin biosynthesis; 5-amino-6-(D-ribitylamino)uracil from GTP: step 3/4.</text>
</comment>
<feature type="binding site" evidence="17">
    <location>
        <begin position="296"/>
        <end position="302"/>
    </location>
    <ligand>
        <name>NADP(+)</name>
        <dbReference type="ChEBI" id="CHEBI:58349"/>
    </ligand>
</feature>
<dbReference type="InterPro" id="IPR002125">
    <property type="entry name" value="CMP_dCMP_dom"/>
</dbReference>
<dbReference type="EC" id="1.1.1.193" evidence="15"/>
<dbReference type="EMBL" id="JACJVP010000044">
    <property type="protein sequence ID" value="MBB6674199.1"/>
    <property type="molecule type" value="Genomic_DNA"/>
</dbReference>
<evidence type="ECO:0000256" key="8">
    <source>
        <dbReference type="ARBA" id="ARBA00022801"/>
    </source>
</evidence>
<protein>
    <recommendedName>
        <fullName evidence="15">Riboflavin biosynthesis protein RibD</fullName>
    </recommendedName>
    <domain>
        <recommendedName>
            <fullName evidence="15">Diaminohydroxyphosphoribosylaminopyrimidine deaminase</fullName>
            <shortName evidence="15">DRAP deaminase</shortName>
            <ecNumber evidence="15">3.5.4.26</ecNumber>
        </recommendedName>
        <alternativeName>
            <fullName evidence="15">Riboflavin-specific deaminase</fullName>
        </alternativeName>
    </domain>
    <domain>
        <recommendedName>
            <fullName evidence="15">5-amino-6-(5-phosphoribosylamino)uracil reductase</fullName>
            <ecNumber evidence="15">1.1.1.193</ecNumber>
        </recommendedName>
        <alternativeName>
            <fullName evidence="15">HTP reductase</fullName>
        </alternativeName>
    </domain>
</protein>
<comment type="catalytic activity">
    <reaction evidence="14 15">
        <text>2,5-diamino-6-hydroxy-4-(5-phosphoribosylamino)-pyrimidine + H2O + H(+) = 5-amino-6-(5-phospho-D-ribosylamino)uracil + NH4(+)</text>
        <dbReference type="Rhea" id="RHEA:21868"/>
        <dbReference type="ChEBI" id="CHEBI:15377"/>
        <dbReference type="ChEBI" id="CHEBI:15378"/>
        <dbReference type="ChEBI" id="CHEBI:28938"/>
        <dbReference type="ChEBI" id="CHEBI:58453"/>
        <dbReference type="ChEBI" id="CHEBI:58614"/>
        <dbReference type="EC" id="3.5.4.26"/>
    </reaction>
</comment>
<dbReference type="GO" id="GO:0009231">
    <property type="term" value="P:riboflavin biosynthetic process"/>
    <property type="evidence" value="ECO:0007669"/>
    <property type="project" value="UniProtKB-UniPathway"/>
</dbReference>
<evidence type="ECO:0000256" key="7">
    <source>
        <dbReference type="ARBA" id="ARBA00022723"/>
    </source>
</evidence>
<dbReference type="PROSITE" id="PS00903">
    <property type="entry name" value="CYT_DCMP_DEAMINASES_1"/>
    <property type="match status" value="1"/>
</dbReference>
<comment type="function">
    <text evidence="1 15">Converts 2,5-diamino-6-(ribosylamino)-4(3h)-pyrimidinone 5'-phosphate into 5-amino-6-(ribosylamino)-2,4(1h,3h)-pyrimidinedione 5'-phosphate.</text>
</comment>
<comment type="similarity">
    <text evidence="4 15">In the N-terminal section; belongs to the cytidine and deoxycytidylate deaminase family.</text>
</comment>
<sequence length="385" mass="40020">MEVLNDEFYMRLALNAAAGAAGQTGVNPMVGCVVVRDGRIVGIGAHLRRGEAHAEVHAIRMAGAEARGATAYVTLEPCSHHGRTPPCCDLLIAEGVARVVVATTDPNPLVAGSGVERLRAQGIEVEVGLLGQESRALNEAFNRFIVTGRPFVTIKTAVTLDGRIATRTGHSKWITGPEAREAVHTLRHRHDAIMVGIGTVLADDPELTTRLSVPGLHPVRVIVDSALRLPPDARVLNGAAPTIVLATRRADPAKAAALRALGAEVIPCGDGARVDLRAGLAALGDRGIGSALVEGGGVLNGALLEAGLADKIMLFYAAKIAGDEAPSAFSLRGPEAMGDAIGLRIAGIERYGDDWCVTAYPPEGESYAADITREAGGEADVHGSH</sequence>
<name>A0A7X0VIZ6_9BACL</name>
<reference evidence="20 21" key="1">
    <citation type="submission" date="2020-08" db="EMBL/GenBank/DDBJ databases">
        <title>Cohnella phylogeny.</title>
        <authorList>
            <person name="Dunlap C."/>
        </authorList>
    </citation>
    <scope>NUCLEOTIDE SEQUENCE [LARGE SCALE GENOMIC DNA]</scope>
    <source>
        <strain evidence="20 21">DSM 28246</strain>
    </source>
</reference>
<dbReference type="Gene3D" id="3.40.430.10">
    <property type="entry name" value="Dihydrofolate Reductase, subunit A"/>
    <property type="match status" value="1"/>
</dbReference>
<dbReference type="GO" id="GO:0050661">
    <property type="term" value="F:NADP binding"/>
    <property type="evidence" value="ECO:0007669"/>
    <property type="project" value="InterPro"/>
</dbReference>
<keyword evidence="21" id="KW-1185">Reference proteome</keyword>
<dbReference type="Pfam" id="PF01872">
    <property type="entry name" value="RibD_C"/>
    <property type="match status" value="1"/>
</dbReference>
<dbReference type="InterPro" id="IPR002734">
    <property type="entry name" value="RibDG_C"/>
</dbReference>
<dbReference type="UniPathway" id="UPA00275">
    <property type="reaction ID" value="UER00401"/>
</dbReference>
<evidence type="ECO:0000256" key="1">
    <source>
        <dbReference type="ARBA" id="ARBA00002151"/>
    </source>
</evidence>
<feature type="binding site" evidence="18">
    <location>
        <position position="78"/>
    </location>
    <ligand>
        <name>Zn(2+)</name>
        <dbReference type="ChEBI" id="CHEBI:29105"/>
        <note>catalytic</note>
    </ligand>
</feature>
<dbReference type="GO" id="GO:0008270">
    <property type="term" value="F:zinc ion binding"/>
    <property type="evidence" value="ECO:0007669"/>
    <property type="project" value="InterPro"/>
</dbReference>
<organism evidence="20 21">
    <name type="scientific">Cohnella nanjingensis</name>
    <dbReference type="NCBI Taxonomy" id="1387779"/>
    <lineage>
        <taxon>Bacteria</taxon>
        <taxon>Bacillati</taxon>
        <taxon>Bacillota</taxon>
        <taxon>Bacilli</taxon>
        <taxon>Bacillales</taxon>
        <taxon>Paenibacillaceae</taxon>
        <taxon>Cohnella</taxon>
    </lineage>
</organism>
<comment type="caution">
    <text evidence="20">The sequence shown here is derived from an EMBL/GenBank/DDBJ whole genome shotgun (WGS) entry which is preliminary data.</text>
</comment>
<dbReference type="InterPro" id="IPR004794">
    <property type="entry name" value="Eubact_RibD"/>
</dbReference>
<keyword evidence="6 15" id="KW-0686">Riboflavin biosynthesis</keyword>
<feature type="binding site" evidence="17">
    <location>
        <position position="225"/>
    </location>
    <ligand>
        <name>NADP(+)</name>
        <dbReference type="ChEBI" id="CHEBI:58349"/>
    </ligand>
</feature>
<evidence type="ECO:0000259" key="19">
    <source>
        <dbReference type="PROSITE" id="PS51747"/>
    </source>
</evidence>
<dbReference type="SUPFAM" id="SSF53597">
    <property type="entry name" value="Dihydrofolate reductase-like"/>
    <property type="match status" value="1"/>
</dbReference>
<feature type="binding site" evidence="17">
    <location>
        <position position="207"/>
    </location>
    <ligand>
        <name>substrate</name>
    </ligand>
</feature>
<feature type="binding site" evidence="17">
    <location>
        <position position="210"/>
    </location>
    <ligand>
        <name>substrate</name>
    </ligand>
</feature>
<dbReference type="InterPro" id="IPR016193">
    <property type="entry name" value="Cytidine_deaminase-like"/>
</dbReference>